<dbReference type="EMBL" id="MU005976">
    <property type="protein sequence ID" value="KAF2860980.1"/>
    <property type="molecule type" value="Genomic_DNA"/>
</dbReference>
<evidence type="ECO:0000313" key="3">
    <source>
        <dbReference type="Proteomes" id="UP000799421"/>
    </source>
</evidence>
<keyword evidence="3" id="KW-1185">Reference proteome</keyword>
<organism evidence="2 3">
    <name type="scientific">Piedraia hortae CBS 480.64</name>
    <dbReference type="NCBI Taxonomy" id="1314780"/>
    <lineage>
        <taxon>Eukaryota</taxon>
        <taxon>Fungi</taxon>
        <taxon>Dikarya</taxon>
        <taxon>Ascomycota</taxon>
        <taxon>Pezizomycotina</taxon>
        <taxon>Dothideomycetes</taxon>
        <taxon>Dothideomycetidae</taxon>
        <taxon>Capnodiales</taxon>
        <taxon>Piedraiaceae</taxon>
        <taxon>Piedraia</taxon>
    </lineage>
</organism>
<feature type="region of interest" description="Disordered" evidence="1">
    <location>
        <begin position="162"/>
        <end position="187"/>
    </location>
</feature>
<accession>A0A6A7C0F0</accession>
<evidence type="ECO:0000313" key="2">
    <source>
        <dbReference type="EMBL" id="KAF2860980.1"/>
    </source>
</evidence>
<dbReference type="Proteomes" id="UP000799421">
    <property type="component" value="Unassembled WGS sequence"/>
</dbReference>
<gene>
    <name evidence="2" type="ORF">K470DRAFT_263992</name>
</gene>
<protein>
    <submittedName>
        <fullName evidence="2">Uncharacterized protein</fullName>
    </submittedName>
</protein>
<reference evidence="2" key="1">
    <citation type="journal article" date="2020" name="Stud. Mycol.">
        <title>101 Dothideomycetes genomes: a test case for predicting lifestyles and emergence of pathogens.</title>
        <authorList>
            <person name="Haridas S."/>
            <person name="Albert R."/>
            <person name="Binder M."/>
            <person name="Bloem J."/>
            <person name="Labutti K."/>
            <person name="Salamov A."/>
            <person name="Andreopoulos B."/>
            <person name="Baker S."/>
            <person name="Barry K."/>
            <person name="Bills G."/>
            <person name="Bluhm B."/>
            <person name="Cannon C."/>
            <person name="Castanera R."/>
            <person name="Culley D."/>
            <person name="Daum C."/>
            <person name="Ezra D."/>
            <person name="Gonzalez J."/>
            <person name="Henrissat B."/>
            <person name="Kuo A."/>
            <person name="Liang C."/>
            <person name="Lipzen A."/>
            <person name="Lutzoni F."/>
            <person name="Magnuson J."/>
            <person name="Mondo S."/>
            <person name="Nolan M."/>
            <person name="Ohm R."/>
            <person name="Pangilinan J."/>
            <person name="Park H.-J."/>
            <person name="Ramirez L."/>
            <person name="Alfaro M."/>
            <person name="Sun H."/>
            <person name="Tritt A."/>
            <person name="Yoshinaga Y."/>
            <person name="Zwiers L.-H."/>
            <person name="Turgeon B."/>
            <person name="Goodwin S."/>
            <person name="Spatafora J."/>
            <person name="Crous P."/>
            <person name="Grigoriev I."/>
        </authorList>
    </citation>
    <scope>NUCLEOTIDE SEQUENCE</scope>
    <source>
        <strain evidence="2">CBS 480.64</strain>
    </source>
</reference>
<proteinExistence type="predicted"/>
<dbReference type="AlphaFoldDB" id="A0A6A7C0F0"/>
<evidence type="ECO:0000256" key="1">
    <source>
        <dbReference type="SAM" id="MobiDB-lite"/>
    </source>
</evidence>
<name>A0A6A7C0F0_9PEZI</name>
<sequence>MTIERQRDASAAWAALPTDDSPITTARNLSINLDEAGWSGMGFLPHRGVFPCDEITSSCGLGKCGLASCGSVEDVALALSIAGRWIVVSESLCAIASPKDESCQNDYNDLDSDEEEAQYFIILAKYSGDAFGETDTRINGESEVGLRIYAVSGLKRQLEVQSTEYTEKSQPIAPTEPAPRLKEKEVGTEITDTSTAGLERMPQDEGEPVKASSIFRPAKQKLRSSSADSVPLALIGQSLLGNHHRTPSFKHTKIKICS</sequence>